<comment type="caution">
    <text evidence="1">The sequence shown here is derived from an EMBL/GenBank/DDBJ whole genome shotgun (WGS) entry which is preliminary data.</text>
</comment>
<protein>
    <submittedName>
        <fullName evidence="1">Uncharacterized protein</fullName>
    </submittedName>
</protein>
<name>A0A834IVK7_RHYFE</name>
<reference evidence="1" key="1">
    <citation type="submission" date="2020-08" db="EMBL/GenBank/DDBJ databases">
        <title>Genome sequencing and assembly of the red palm weevil Rhynchophorus ferrugineus.</title>
        <authorList>
            <person name="Dias G.B."/>
            <person name="Bergman C.M."/>
            <person name="Manee M."/>
        </authorList>
    </citation>
    <scope>NUCLEOTIDE SEQUENCE</scope>
    <source>
        <strain evidence="1">AA-2017</strain>
        <tissue evidence="1">Whole larva</tissue>
    </source>
</reference>
<proteinExistence type="predicted"/>
<organism evidence="1 2">
    <name type="scientific">Rhynchophorus ferrugineus</name>
    <name type="common">Red palm weevil</name>
    <name type="synonym">Curculio ferrugineus</name>
    <dbReference type="NCBI Taxonomy" id="354439"/>
    <lineage>
        <taxon>Eukaryota</taxon>
        <taxon>Metazoa</taxon>
        <taxon>Ecdysozoa</taxon>
        <taxon>Arthropoda</taxon>
        <taxon>Hexapoda</taxon>
        <taxon>Insecta</taxon>
        <taxon>Pterygota</taxon>
        <taxon>Neoptera</taxon>
        <taxon>Endopterygota</taxon>
        <taxon>Coleoptera</taxon>
        <taxon>Polyphaga</taxon>
        <taxon>Cucujiformia</taxon>
        <taxon>Curculionidae</taxon>
        <taxon>Dryophthorinae</taxon>
        <taxon>Rhynchophorus</taxon>
    </lineage>
</organism>
<keyword evidence="2" id="KW-1185">Reference proteome</keyword>
<evidence type="ECO:0000313" key="1">
    <source>
        <dbReference type="EMBL" id="KAF7286896.1"/>
    </source>
</evidence>
<accession>A0A834IVK7</accession>
<dbReference type="Proteomes" id="UP000625711">
    <property type="component" value="Unassembled WGS sequence"/>
</dbReference>
<evidence type="ECO:0000313" key="2">
    <source>
        <dbReference type="Proteomes" id="UP000625711"/>
    </source>
</evidence>
<gene>
    <name evidence="1" type="ORF">GWI33_003163</name>
</gene>
<dbReference type="EMBL" id="JAACXV010000018">
    <property type="protein sequence ID" value="KAF7286896.1"/>
    <property type="molecule type" value="Genomic_DNA"/>
</dbReference>
<sequence length="108" mass="12590">MLIHDINHLSLSSYLYNKMESITEMGNKGPELFSSRQRTPTEKNIDMAAIQKTRSKLTTAKSGNAQYCEYVIDPNKETDIWNQNRNKPELEAKQFNRLYSWNIFNAKS</sequence>
<dbReference type="AlphaFoldDB" id="A0A834IVK7"/>